<dbReference type="Gene3D" id="3.10.50.40">
    <property type="match status" value="1"/>
</dbReference>
<evidence type="ECO:0000256" key="2">
    <source>
        <dbReference type="ARBA" id="ARBA00006577"/>
    </source>
</evidence>
<dbReference type="PANTHER" id="PTHR43811:SF19">
    <property type="entry name" value="39 KDA FK506-BINDING NUCLEAR PROTEIN"/>
    <property type="match status" value="1"/>
</dbReference>
<dbReference type="EMBL" id="MEWZ01000010">
    <property type="protein sequence ID" value="OGC86944.1"/>
    <property type="molecule type" value="Genomic_DNA"/>
</dbReference>
<feature type="transmembrane region" description="Helical" evidence="7">
    <location>
        <begin position="7"/>
        <end position="30"/>
    </location>
</feature>
<dbReference type="PANTHER" id="PTHR43811">
    <property type="entry name" value="FKBP-TYPE PEPTIDYL-PROLYL CIS-TRANS ISOMERASE FKPA"/>
    <property type="match status" value="1"/>
</dbReference>
<dbReference type="Proteomes" id="UP000178585">
    <property type="component" value="Unassembled WGS sequence"/>
</dbReference>
<comment type="caution">
    <text evidence="9">The sequence shown here is derived from an EMBL/GenBank/DDBJ whole genome shotgun (WGS) entry which is preliminary data.</text>
</comment>
<sequence length="151" mass="15682">MTHHIKIGVAVAAGIIIVGLFFVFGNPFLIMNSSALNAPQPAQQGLVVQDEVVGTGAEARTGDMVSVHYTGKLQNGTVFDTSVGKSPIEFTLGGGYVIPGWDQGLVGMKVGGKRLLIIPPSLGYGGQDYGPIPANSTLIFEVELVKVGSAE</sequence>
<dbReference type="FunFam" id="3.10.50.40:FF:000006">
    <property type="entry name" value="Peptidyl-prolyl cis-trans isomerase"/>
    <property type="match status" value="1"/>
</dbReference>
<dbReference type="AlphaFoldDB" id="A0A1F4XZ65"/>
<dbReference type="InterPro" id="IPR046357">
    <property type="entry name" value="PPIase_dom_sf"/>
</dbReference>
<evidence type="ECO:0000256" key="4">
    <source>
        <dbReference type="ARBA" id="ARBA00023235"/>
    </source>
</evidence>
<dbReference type="EC" id="5.2.1.8" evidence="6"/>
<name>A0A1F4XZ65_9BACT</name>
<evidence type="ECO:0000256" key="3">
    <source>
        <dbReference type="ARBA" id="ARBA00023110"/>
    </source>
</evidence>
<dbReference type="SUPFAM" id="SSF54534">
    <property type="entry name" value="FKBP-like"/>
    <property type="match status" value="1"/>
</dbReference>
<evidence type="ECO:0000313" key="10">
    <source>
        <dbReference type="Proteomes" id="UP000178585"/>
    </source>
</evidence>
<evidence type="ECO:0000313" key="9">
    <source>
        <dbReference type="EMBL" id="OGC86944.1"/>
    </source>
</evidence>
<dbReference type="Pfam" id="PF00254">
    <property type="entry name" value="FKBP_C"/>
    <property type="match status" value="1"/>
</dbReference>
<accession>A0A1F4XZ65</accession>
<evidence type="ECO:0000256" key="6">
    <source>
        <dbReference type="RuleBase" id="RU003915"/>
    </source>
</evidence>
<dbReference type="STRING" id="1797245.A2949_02450"/>
<proteinExistence type="inferred from homology"/>
<keyword evidence="7" id="KW-1133">Transmembrane helix</keyword>
<keyword evidence="3 5" id="KW-0697">Rotamase</keyword>
<protein>
    <recommendedName>
        <fullName evidence="6">Peptidyl-prolyl cis-trans isomerase</fullName>
        <ecNumber evidence="6">5.2.1.8</ecNumber>
    </recommendedName>
</protein>
<organism evidence="9 10">
    <name type="scientific">Candidatus Adlerbacteria bacterium RIFCSPLOWO2_01_FULL_54_21b</name>
    <dbReference type="NCBI Taxonomy" id="1797245"/>
    <lineage>
        <taxon>Bacteria</taxon>
        <taxon>Candidatus Adleribacteriota</taxon>
    </lineage>
</organism>
<reference evidence="9 10" key="1">
    <citation type="journal article" date="2016" name="Nat. Commun.">
        <title>Thousands of microbial genomes shed light on interconnected biogeochemical processes in an aquifer system.</title>
        <authorList>
            <person name="Anantharaman K."/>
            <person name="Brown C.T."/>
            <person name="Hug L.A."/>
            <person name="Sharon I."/>
            <person name="Castelle C.J."/>
            <person name="Probst A.J."/>
            <person name="Thomas B.C."/>
            <person name="Singh A."/>
            <person name="Wilkins M.J."/>
            <person name="Karaoz U."/>
            <person name="Brodie E.L."/>
            <person name="Williams K.H."/>
            <person name="Hubbard S.S."/>
            <person name="Banfield J.F."/>
        </authorList>
    </citation>
    <scope>NUCLEOTIDE SEQUENCE [LARGE SCALE GENOMIC DNA]</scope>
</reference>
<comment type="similarity">
    <text evidence="2 6">Belongs to the FKBP-type PPIase family.</text>
</comment>
<keyword evidence="7" id="KW-0812">Transmembrane</keyword>
<dbReference type="GO" id="GO:0003755">
    <property type="term" value="F:peptidyl-prolyl cis-trans isomerase activity"/>
    <property type="evidence" value="ECO:0007669"/>
    <property type="project" value="UniProtKB-UniRule"/>
</dbReference>
<dbReference type="InterPro" id="IPR001179">
    <property type="entry name" value="PPIase_FKBP_dom"/>
</dbReference>
<keyword evidence="7" id="KW-0472">Membrane</keyword>
<evidence type="ECO:0000256" key="5">
    <source>
        <dbReference type="PROSITE-ProRule" id="PRU00277"/>
    </source>
</evidence>
<dbReference type="PROSITE" id="PS50059">
    <property type="entry name" value="FKBP_PPIASE"/>
    <property type="match status" value="1"/>
</dbReference>
<evidence type="ECO:0000259" key="8">
    <source>
        <dbReference type="PROSITE" id="PS50059"/>
    </source>
</evidence>
<evidence type="ECO:0000256" key="7">
    <source>
        <dbReference type="SAM" id="Phobius"/>
    </source>
</evidence>
<gene>
    <name evidence="9" type="ORF">A2949_02450</name>
</gene>
<feature type="domain" description="PPIase FKBP-type" evidence="8">
    <location>
        <begin position="62"/>
        <end position="148"/>
    </location>
</feature>
<keyword evidence="4 5" id="KW-0413">Isomerase</keyword>
<comment type="catalytic activity">
    <reaction evidence="1 5 6">
        <text>[protein]-peptidylproline (omega=180) = [protein]-peptidylproline (omega=0)</text>
        <dbReference type="Rhea" id="RHEA:16237"/>
        <dbReference type="Rhea" id="RHEA-COMP:10747"/>
        <dbReference type="Rhea" id="RHEA-COMP:10748"/>
        <dbReference type="ChEBI" id="CHEBI:83833"/>
        <dbReference type="ChEBI" id="CHEBI:83834"/>
        <dbReference type="EC" id="5.2.1.8"/>
    </reaction>
</comment>
<evidence type="ECO:0000256" key="1">
    <source>
        <dbReference type="ARBA" id="ARBA00000971"/>
    </source>
</evidence>